<dbReference type="InterPro" id="IPR043502">
    <property type="entry name" value="DNA/RNA_pol_sf"/>
</dbReference>
<feature type="domain" description="Reverse transcriptase" evidence="2">
    <location>
        <begin position="1219"/>
        <end position="1498"/>
    </location>
</feature>
<reference evidence="3" key="1">
    <citation type="journal article" date="2022" name="Int. J. Mol. Sci.">
        <title>Draft Genome of Tanacetum Coccineum: Genomic Comparison of Closely Related Tanacetum-Family Plants.</title>
        <authorList>
            <person name="Yamashiro T."/>
            <person name="Shiraishi A."/>
            <person name="Nakayama K."/>
            <person name="Satake H."/>
        </authorList>
    </citation>
    <scope>NUCLEOTIDE SEQUENCE</scope>
</reference>
<proteinExistence type="predicted"/>
<dbReference type="GO" id="GO:0003964">
    <property type="term" value="F:RNA-directed DNA polymerase activity"/>
    <property type="evidence" value="ECO:0007669"/>
    <property type="project" value="UniProtKB-KW"/>
</dbReference>
<feature type="compositionally biased region" description="Polar residues" evidence="1">
    <location>
        <begin position="529"/>
        <end position="542"/>
    </location>
</feature>
<dbReference type="Pfam" id="PF00078">
    <property type="entry name" value="RVT_1"/>
    <property type="match status" value="1"/>
</dbReference>
<dbReference type="InterPro" id="IPR000477">
    <property type="entry name" value="RT_dom"/>
</dbReference>
<dbReference type="SUPFAM" id="SSF56672">
    <property type="entry name" value="DNA/RNA polymerases"/>
    <property type="match status" value="1"/>
</dbReference>
<dbReference type="Gene3D" id="3.60.10.10">
    <property type="entry name" value="Endonuclease/exonuclease/phosphatase"/>
    <property type="match status" value="1"/>
</dbReference>
<organism evidence="3 4">
    <name type="scientific">Tanacetum coccineum</name>
    <dbReference type="NCBI Taxonomy" id="301880"/>
    <lineage>
        <taxon>Eukaryota</taxon>
        <taxon>Viridiplantae</taxon>
        <taxon>Streptophyta</taxon>
        <taxon>Embryophyta</taxon>
        <taxon>Tracheophyta</taxon>
        <taxon>Spermatophyta</taxon>
        <taxon>Magnoliopsida</taxon>
        <taxon>eudicotyledons</taxon>
        <taxon>Gunneridae</taxon>
        <taxon>Pentapetalae</taxon>
        <taxon>asterids</taxon>
        <taxon>campanulids</taxon>
        <taxon>Asterales</taxon>
        <taxon>Asteraceae</taxon>
        <taxon>Asteroideae</taxon>
        <taxon>Anthemideae</taxon>
        <taxon>Anthemidinae</taxon>
        <taxon>Tanacetum</taxon>
    </lineage>
</organism>
<evidence type="ECO:0000313" key="4">
    <source>
        <dbReference type="Proteomes" id="UP001151760"/>
    </source>
</evidence>
<dbReference type="PANTHER" id="PTHR33116:SF84">
    <property type="entry name" value="RNA-DIRECTED DNA POLYMERASE"/>
    <property type="match status" value="1"/>
</dbReference>
<dbReference type="InterPro" id="IPR036691">
    <property type="entry name" value="Endo/exonu/phosph_ase_sf"/>
</dbReference>
<keyword evidence="3" id="KW-0695">RNA-directed DNA polymerase</keyword>
<dbReference type="CDD" id="cd01650">
    <property type="entry name" value="RT_nLTR_like"/>
    <property type="match status" value="1"/>
</dbReference>
<evidence type="ECO:0000259" key="2">
    <source>
        <dbReference type="PROSITE" id="PS50878"/>
    </source>
</evidence>
<reference evidence="3" key="2">
    <citation type="submission" date="2022-01" db="EMBL/GenBank/DDBJ databases">
        <authorList>
            <person name="Yamashiro T."/>
            <person name="Shiraishi A."/>
            <person name="Satake H."/>
            <person name="Nakayama K."/>
        </authorList>
    </citation>
    <scope>NUCLEOTIDE SEQUENCE</scope>
</reference>
<gene>
    <name evidence="3" type="ORF">Tco_0860985</name>
</gene>
<sequence length="1726" mass="195152">MLDPDLSPQPPLVVNPPMKKFNKALKPLKTTRTMNPESKNTMKHDEMLGGSSDVTFKKVNSCSRSKGGDTVMVSEEIESWEDATDASIGKEGLVDFEEINNNGMDVDVGSKGSNESVQVKMVSNPSLESNVVNSKSVSDCLGDNYGVKPNGIDIMPEIPVPVAENPILNPDVGSGSKPKSPTRVSFGEVKRPGIFKVSGVDLFKGVKSVSNFDVEEGSRMNDVNMGDNGSVKKPFSFISALTGDKVSGNNKPKYVPGSLNDAGREVADMDSVIEDGSTKWNMTVIGHFVRYRISYREIMVVYTSKWEPGLCMSKPEVTKVPLWVKIYNLPLKAWNVEGISRIASRVGNPIIMDRITTAMCEKSYGRASFARVLVEVDSTKGLVDSVEVWYMMLDVEYTWRPPVCEHCKFFGHTLKSCNAKDLTKEEIAMKESMKPMKVADVKVDNNEGWKNVGYRRNVYGRGGFSNNGRGSFGSGRGNYMNTGSRGNGFSKQYVPVKRNVSNQADTEEDISTVMEDMGKNDGNEGANMDSVTRSGSASGSNSKEVKVNDGLSSKNRFSVLNDEENSEDSVKWREFCSRIDIMCDMGRVVEEEEKISWSDKMLNYYSDKWKSRKDNILTPDDVLRGRIDELQEKIVLINRGVLKNAARVANKRIVDECAGKKVQSVYNSFYAEAYNADLDRVKELKWEKELLEVDLFILSKQPLTDSIKEFWTEEMIEYYEGACEEIRSNRINGHYDDVEDGSNATASFMTADNVSNLHDKSMADMQGKTQLRKKFVNPVCNELFGTWPWVSNTVDSSKGCRIAVGWDPFVLSARLISQIDQVMHFEVSFLHNQMKVFVSYIYGENTVKGRRLLWKNLVDHKALAGNSPWVLLGDFNVSRTFEECSNSFRARDKGMMDFNECVQDLELEDVTSYGMFYTWIEKRKNPELGILKKLDRVMGNAVFVNDFDRSFANFLPYMTSDHCPAILVFPDVHNSKPKSFRFLNFLAEKDNFLPIVKENWNVDVKGFSMFVLAKRLKNMKKYMRRLNKSNGNVFEKAKFLKTELKRVQQSLDKDPHNAVLREEEMIYSKAYSDAVLDEERLMKQKAKIEWLREGDNNTAYFHKILKGRVSKSRIEVINDDAGNTFYGDDIPAQFVEHFKKFLGADDVVFPIQDCEGLFTKKLDPQIANHMIRPVPDEEIKASMFSIQDDKAAGPDGFTSKFFKKAWSIVGPDVCRAVREFFTSGKLLGELNTNLISLVPKLKTPRKLSDYRPIACCNVVYKCISKVLTNRLKEGLDGLVDVNQCAFIPGRHISDNILITQELMFGYSWKVGARKCAFKVDIKKAYDTVNWEFLRAVLVQFGIHDTMINWIMVCLTTASFSLCVNGEIHGFFKSKRGLRQGDPMSPYLFTLIMEVLNLMIKRHISIDKRFRYHYGCKKLGLTHLCFADDLLLLCHGDPISACILRRGMDEFSMSSGLYPSLEKSTAFFSDIPIDIKEQISLALPFKEGSLPVRYLGVPMMSKKLRNEDCRVLIDNVKKRIFDWRNKYLSYAGLGGFGFHIWDEVIRECRVEKSNVPVLTHRFGRHKGGGSGGIRGVRLCSDKRQLSRFPLVDSGFVCISPWEGCKPGLDVSLWIGLGILGCTPKVIFGVCIKKPSNSIWSVIQRLVLGASVYFNWQERNVILFDSKNRSIDVVLNIIVNTVRLKLLSLNLKWSRDVGTAVKVWHLPNLGLKGNNLFMDNMVIDDRSA</sequence>
<dbReference type="SUPFAM" id="SSF56219">
    <property type="entry name" value="DNase I-like"/>
    <property type="match status" value="1"/>
</dbReference>
<comment type="caution">
    <text evidence="3">The sequence shown here is derived from an EMBL/GenBank/DDBJ whole genome shotgun (WGS) entry which is preliminary data.</text>
</comment>
<accession>A0ABQ5BHC6</accession>
<keyword evidence="3" id="KW-0548">Nucleotidyltransferase</keyword>
<dbReference type="Proteomes" id="UP001151760">
    <property type="component" value="Unassembled WGS sequence"/>
</dbReference>
<dbReference type="EMBL" id="BQNB010013272">
    <property type="protein sequence ID" value="GJT13943.1"/>
    <property type="molecule type" value="Genomic_DNA"/>
</dbReference>
<dbReference type="PANTHER" id="PTHR33116">
    <property type="entry name" value="REVERSE TRANSCRIPTASE ZINC-BINDING DOMAIN-CONTAINING PROTEIN-RELATED-RELATED"/>
    <property type="match status" value="1"/>
</dbReference>
<protein>
    <submittedName>
        <fullName evidence="3">RNA-directed DNA polymerase, eukaryota, reverse transcriptase zinc-binding domain protein</fullName>
    </submittedName>
</protein>
<evidence type="ECO:0000313" key="3">
    <source>
        <dbReference type="EMBL" id="GJT13943.1"/>
    </source>
</evidence>
<name>A0ABQ5BHC6_9ASTR</name>
<keyword evidence="4" id="KW-1185">Reference proteome</keyword>
<evidence type="ECO:0000256" key="1">
    <source>
        <dbReference type="SAM" id="MobiDB-lite"/>
    </source>
</evidence>
<dbReference type="PROSITE" id="PS50878">
    <property type="entry name" value="RT_POL"/>
    <property type="match status" value="1"/>
</dbReference>
<feature type="region of interest" description="Disordered" evidence="1">
    <location>
        <begin position="515"/>
        <end position="548"/>
    </location>
</feature>
<keyword evidence="3" id="KW-0808">Transferase</keyword>